<keyword evidence="2" id="KW-0813">Transport</keyword>
<dbReference type="InterPro" id="IPR058533">
    <property type="entry name" value="Cation_efflux_TM"/>
</dbReference>
<feature type="transmembrane region" description="Helical" evidence="7">
    <location>
        <begin position="285"/>
        <end position="302"/>
    </location>
</feature>
<dbReference type="FunFam" id="3.30.70.1350:FF:000003">
    <property type="entry name" value="Cation diffusion facilitator 1"/>
    <property type="match status" value="1"/>
</dbReference>
<dbReference type="GO" id="GO:0030003">
    <property type="term" value="P:intracellular monoatomic cation homeostasis"/>
    <property type="evidence" value="ECO:0007669"/>
    <property type="project" value="UniProtKB-ARBA"/>
</dbReference>
<evidence type="ECO:0000256" key="5">
    <source>
        <dbReference type="ARBA" id="ARBA00023136"/>
    </source>
</evidence>
<dbReference type="InterPro" id="IPR027469">
    <property type="entry name" value="Cation_efflux_TMD_sf"/>
</dbReference>
<comment type="subcellular location">
    <subcellularLocation>
        <location evidence="1">Membrane</location>
        <topology evidence="1">Multi-pass membrane protein</topology>
    </subcellularLocation>
</comment>
<evidence type="ECO:0000313" key="11">
    <source>
        <dbReference type="Proteomes" id="UP000622797"/>
    </source>
</evidence>
<dbReference type="SUPFAM" id="SSF160240">
    <property type="entry name" value="Cation efflux protein cytoplasmic domain-like"/>
    <property type="match status" value="1"/>
</dbReference>
<evidence type="ECO:0000256" key="6">
    <source>
        <dbReference type="SAM" id="MobiDB-lite"/>
    </source>
</evidence>
<dbReference type="Gene3D" id="3.30.70.1350">
    <property type="entry name" value="Cation efflux protein, cytoplasmic domain"/>
    <property type="match status" value="1"/>
</dbReference>
<dbReference type="GO" id="GO:0098771">
    <property type="term" value="P:inorganic ion homeostasis"/>
    <property type="evidence" value="ECO:0007669"/>
    <property type="project" value="UniProtKB-ARBA"/>
</dbReference>
<evidence type="ECO:0000256" key="4">
    <source>
        <dbReference type="ARBA" id="ARBA00022989"/>
    </source>
</evidence>
<dbReference type="GO" id="GO:0016020">
    <property type="term" value="C:membrane"/>
    <property type="evidence" value="ECO:0007669"/>
    <property type="project" value="UniProtKB-SubCell"/>
</dbReference>
<protein>
    <recommendedName>
        <fullName evidence="12">Cation diffusion facilitator 1</fullName>
    </recommendedName>
</protein>
<dbReference type="OrthoDB" id="78296at2759"/>
<evidence type="ECO:0008006" key="12">
    <source>
        <dbReference type="Google" id="ProtNLM"/>
    </source>
</evidence>
<gene>
    <name evidence="10" type="ORF">FSARC_275</name>
</gene>
<dbReference type="Pfam" id="PF01545">
    <property type="entry name" value="Cation_efflux"/>
    <property type="match status" value="1"/>
</dbReference>
<dbReference type="PANTHER" id="PTHR43840:SF12">
    <property type="entry name" value="CATION DIFFUSION FACILITATOR 1 (AFU_ORTHOLOGUE AFUA_1G14440)"/>
    <property type="match status" value="1"/>
</dbReference>
<feature type="domain" description="Cation efflux protein transmembrane" evidence="8">
    <location>
        <begin position="118"/>
        <end position="307"/>
    </location>
</feature>
<proteinExistence type="predicted"/>
<evidence type="ECO:0000256" key="2">
    <source>
        <dbReference type="ARBA" id="ARBA00022448"/>
    </source>
</evidence>
<evidence type="ECO:0000256" key="3">
    <source>
        <dbReference type="ARBA" id="ARBA00022692"/>
    </source>
</evidence>
<evidence type="ECO:0000256" key="7">
    <source>
        <dbReference type="SAM" id="Phobius"/>
    </source>
</evidence>
<dbReference type="GO" id="GO:0008324">
    <property type="term" value="F:monoatomic cation transmembrane transporter activity"/>
    <property type="evidence" value="ECO:0007669"/>
    <property type="project" value="InterPro"/>
</dbReference>
<name>A0A8H4UC47_9HYPO</name>
<feature type="domain" description="Cation efflux protein cytoplasmic" evidence="9">
    <location>
        <begin position="316"/>
        <end position="389"/>
    </location>
</feature>
<keyword evidence="11" id="KW-1185">Reference proteome</keyword>
<keyword evidence="4 7" id="KW-1133">Transmembrane helix</keyword>
<dbReference type="InterPro" id="IPR002524">
    <property type="entry name" value="Cation_efflux"/>
</dbReference>
<evidence type="ECO:0000313" key="10">
    <source>
        <dbReference type="EMBL" id="KAF4973450.1"/>
    </source>
</evidence>
<comment type="caution">
    <text evidence="10">The sequence shown here is derived from an EMBL/GenBank/DDBJ whole genome shotgun (WGS) entry which is preliminary data.</text>
</comment>
<organism evidence="10 11">
    <name type="scientific">Fusarium sarcochroum</name>
    <dbReference type="NCBI Taxonomy" id="1208366"/>
    <lineage>
        <taxon>Eukaryota</taxon>
        <taxon>Fungi</taxon>
        <taxon>Dikarya</taxon>
        <taxon>Ascomycota</taxon>
        <taxon>Pezizomycotina</taxon>
        <taxon>Sordariomycetes</taxon>
        <taxon>Hypocreomycetidae</taxon>
        <taxon>Hypocreales</taxon>
        <taxon>Nectriaceae</taxon>
        <taxon>Fusarium</taxon>
        <taxon>Fusarium lateritium species complex</taxon>
    </lineage>
</organism>
<feature type="transmembrane region" description="Helical" evidence="7">
    <location>
        <begin position="222"/>
        <end position="241"/>
    </location>
</feature>
<dbReference type="AlphaFoldDB" id="A0A8H4UC47"/>
<feature type="region of interest" description="Disordered" evidence="6">
    <location>
        <begin position="1"/>
        <end position="24"/>
    </location>
</feature>
<dbReference type="InterPro" id="IPR036837">
    <property type="entry name" value="Cation_efflux_CTD_sf"/>
</dbReference>
<dbReference type="Proteomes" id="UP000622797">
    <property type="component" value="Unassembled WGS sequence"/>
</dbReference>
<dbReference type="SUPFAM" id="SSF161111">
    <property type="entry name" value="Cation efflux protein transmembrane domain-like"/>
    <property type="match status" value="1"/>
</dbReference>
<dbReference type="NCBIfam" id="TIGR01297">
    <property type="entry name" value="CDF"/>
    <property type="match status" value="1"/>
</dbReference>
<dbReference type="Gene3D" id="1.20.1510.10">
    <property type="entry name" value="Cation efflux protein transmembrane domain"/>
    <property type="match status" value="1"/>
</dbReference>
<feature type="transmembrane region" description="Helical" evidence="7">
    <location>
        <begin position="182"/>
        <end position="202"/>
    </location>
</feature>
<keyword evidence="3 7" id="KW-0812">Transmembrane</keyword>
<evidence type="ECO:0000259" key="9">
    <source>
        <dbReference type="Pfam" id="PF16916"/>
    </source>
</evidence>
<accession>A0A8H4UC47</accession>
<dbReference type="Pfam" id="PF16916">
    <property type="entry name" value="ZT_dimer"/>
    <property type="match status" value="1"/>
</dbReference>
<dbReference type="EMBL" id="JABEXW010000020">
    <property type="protein sequence ID" value="KAF4973450.1"/>
    <property type="molecule type" value="Genomic_DNA"/>
</dbReference>
<sequence length="515" mass="57826">MGDQTEKIAMSSLHTPAGASSGLHARAHVKGKDVEVQYDISDPLGLSAHIKHDSDMPMANTSRKRHLGIKKNHPLQEFYETQNQSIRAMLKSVDEHEQEETDTHGANTVMYNICVKGSLVANIFLSGLQLYGAISSSSLSLFTTMADSVFDPMSGIMLYMAHRAVNKVDPNKYPSGRARISTAGNIVFSFIMFSVSLVLIVMSARDLAAGSEEETNKFHLPSVIAVTVAFATKLGLFFLCWTVKDIYSQVDILWRDHRNDLFINGFGILTSVGGAKLKWWIDPMGAIILSVLIAGLWLHTAYDEFQLMIGVTADKDILQLITYISMTHSPLIQQVDTVRAYYSGPRLVAEVDIVIDRNERVEVAHDVAEDLQMKLEKLPVIERAFVHIDYETSHKPEHNLKKLIWILIHLIPEADIYRDIVVTTPVGLFLIPPCREPMLGVRFFSVQEALHRLHDHVEHPSDERAVPNLQTTMNRYLAGADHAWLAASWMASVDEDYWARCAITVLRRCRLGLRL</sequence>
<evidence type="ECO:0000259" key="8">
    <source>
        <dbReference type="Pfam" id="PF01545"/>
    </source>
</evidence>
<dbReference type="InterPro" id="IPR050291">
    <property type="entry name" value="CDF_Transporter"/>
</dbReference>
<keyword evidence="5 7" id="KW-0472">Membrane</keyword>
<dbReference type="InterPro" id="IPR027470">
    <property type="entry name" value="Cation_efflux_CTD"/>
</dbReference>
<dbReference type="FunFam" id="1.20.1510.10:FF:000005">
    <property type="entry name" value="Putative Cation diffusion facilitator 1"/>
    <property type="match status" value="1"/>
</dbReference>
<dbReference type="PANTHER" id="PTHR43840">
    <property type="entry name" value="MITOCHONDRIAL METAL TRANSPORTER 1-RELATED"/>
    <property type="match status" value="1"/>
</dbReference>
<reference evidence="10" key="1">
    <citation type="journal article" date="2020" name="BMC Genomics">
        <title>Correction to: Identification and distribution of gene clusters required for synthesis of sphingolipid metabolism inhibitors in diverse species of the filamentous fungus Fusarium.</title>
        <authorList>
            <person name="Kim H.S."/>
            <person name="Lohmar J.M."/>
            <person name="Busman M."/>
            <person name="Brown D.W."/>
            <person name="Naumann T.A."/>
            <person name="Divon H.H."/>
            <person name="Lysoe E."/>
            <person name="Uhlig S."/>
            <person name="Proctor R.H."/>
        </authorList>
    </citation>
    <scope>NUCLEOTIDE SEQUENCE</scope>
    <source>
        <strain evidence="10">NRRL 20472</strain>
    </source>
</reference>
<reference evidence="10" key="2">
    <citation type="submission" date="2020-05" db="EMBL/GenBank/DDBJ databases">
        <authorList>
            <person name="Kim H.-S."/>
            <person name="Proctor R.H."/>
            <person name="Brown D.W."/>
        </authorList>
    </citation>
    <scope>NUCLEOTIDE SEQUENCE</scope>
    <source>
        <strain evidence="10">NRRL 20472</strain>
    </source>
</reference>
<evidence type="ECO:0000256" key="1">
    <source>
        <dbReference type="ARBA" id="ARBA00004141"/>
    </source>
</evidence>